<reference evidence="9" key="1">
    <citation type="journal article" date="2023" name="G3 (Bethesda)">
        <title>Whole genome assemblies of Zophobas morio and Tenebrio molitor.</title>
        <authorList>
            <person name="Kaur S."/>
            <person name="Stinson S.A."/>
            <person name="diCenzo G.C."/>
        </authorList>
    </citation>
    <scope>NUCLEOTIDE SEQUENCE</scope>
    <source>
        <strain evidence="9">QUZm001</strain>
    </source>
</reference>
<feature type="transmembrane region" description="Helical" evidence="8">
    <location>
        <begin position="275"/>
        <end position="298"/>
    </location>
</feature>
<evidence type="ECO:0000256" key="4">
    <source>
        <dbReference type="ARBA" id="ARBA00022989"/>
    </source>
</evidence>
<protein>
    <recommendedName>
        <fullName evidence="8">Gustatory receptor</fullName>
    </recommendedName>
</protein>
<sequence length="407" mass="45979">MTNPSVKISTEMFDTMSPILYLSRMMCLQPLKWKKSDFTCAVIKSRFYIACSCVVCIVIVLYGIYGLYMAYQTDVVYTMRLKTSAGRYVSYTDVAVVLGTFSIGVIITSSTTDDYLSYFYHLSKVDQLLQKRLPRGYNYTITTAATLFAGFAIFVFDLATWLHLASKNESPYFLLICLVPYYVAYFSLFVIELLYWQLVYSIKIRLFMMNSKLRQIQNGGNVENPYVKVSSSVTGVRKIETVKGKLIKNTSLEKVEDLMKAYESLGEAARIVNKCYGLVIAIVLLGCLIHLLVTAYAIRSLVASNGSDMYVVAQCVWMVVHIMRLVLIIEPCHGCLMQWKKALALICKVRISDPEDSIKKSMDFFLGFLSQCKIEFTAFGLATIDRGLMLGIAGTVTTYLVILLEFN</sequence>
<evidence type="ECO:0000256" key="5">
    <source>
        <dbReference type="ARBA" id="ARBA00023136"/>
    </source>
</evidence>
<proteinExistence type="inferred from homology"/>
<evidence type="ECO:0000256" key="2">
    <source>
        <dbReference type="ARBA" id="ARBA00022475"/>
    </source>
</evidence>
<dbReference type="EMBL" id="JALNTZ010000005">
    <property type="protein sequence ID" value="KAJ3650967.1"/>
    <property type="molecule type" value="Genomic_DNA"/>
</dbReference>
<comment type="subcellular location">
    <subcellularLocation>
        <location evidence="1 8">Cell membrane</location>
        <topology evidence="1 8">Multi-pass membrane protein</topology>
    </subcellularLocation>
</comment>
<dbReference type="InterPro" id="IPR013604">
    <property type="entry name" value="7TM_chemorcpt"/>
</dbReference>
<feature type="transmembrane region" description="Helical" evidence="8">
    <location>
        <begin position="88"/>
        <end position="107"/>
    </location>
</feature>
<dbReference type="AlphaFoldDB" id="A0AA38IBS2"/>
<dbReference type="Pfam" id="PF08395">
    <property type="entry name" value="7tm_7"/>
    <property type="match status" value="1"/>
</dbReference>
<evidence type="ECO:0000256" key="3">
    <source>
        <dbReference type="ARBA" id="ARBA00022692"/>
    </source>
</evidence>
<dbReference type="GO" id="GO:0008049">
    <property type="term" value="P:male courtship behavior"/>
    <property type="evidence" value="ECO:0007669"/>
    <property type="project" value="TreeGrafter"/>
</dbReference>
<keyword evidence="6 8" id="KW-0675">Receptor</keyword>
<dbReference type="PANTHER" id="PTHR21143">
    <property type="entry name" value="INVERTEBRATE GUSTATORY RECEPTOR"/>
    <property type="match status" value="1"/>
</dbReference>
<dbReference type="GO" id="GO:0005886">
    <property type="term" value="C:plasma membrane"/>
    <property type="evidence" value="ECO:0007669"/>
    <property type="project" value="UniProtKB-SubCell"/>
</dbReference>
<feature type="transmembrane region" description="Helical" evidence="8">
    <location>
        <begin position="310"/>
        <end position="329"/>
    </location>
</feature>
<keyword evidence="2 8" id="KW-1003">Cell membrane</keyword>
<feature type="transmembrane region" description="Helical" evidence="8">
    <location>
        <begin position="172"/>
        <end position="196"/>
    </location>
</feature>
<dbReference type="PANTHER" id="PTHR21143:SF123">
    <property type="entry name" value="GUSTATORY RECEPTOR FOR SUGAR TASTE 43A-RELATED"/>
    <property type="match status" value="1"/>
</dbReference>
<evidence type="ECO:0000256" key="8">
    <source>
        <dbReference type="RuleBase" id="RU363108"/>
    </source>
</evidence>
<comment type="function">
    <text evidence="8">Gustatory receptor which mediates acceptance or avoidance behavior, depending on its substrates.</text>
</comment>
<dbReference type="GO" id="GO:0007165">
    <property type="term" value="P:signal transduction"/>
    <property type="evidence" value="ECO:0007669"/>
    <property type="project" value="UniProtKB-KW"/>
</dbReference>
<keyword evidence="10" id="KW-1185">Reference proteome</keyword>
<dbReference type="GO" id="GO:0007635">
    <property type="term" value="P:chemosensory behavior"/>
    <property type="evidence" value="ECO:0007669"/>
    <property type="project" value="TreeGrafter"/>
</dbReference>
<feature type="transmembrane region" description="Helical" evidence="8">
    <location>
        <begin position="47"/>
        <end position="68"/>
    </location>
</feature>
<gene>
    <name evidence="9" type="ORF">Zmor_017039</name>
</gene>
<evidence type="ECO:0000313" key="10">
    <source>
        <dbReference type="Proteomes" id="UP001168821"/>
    </source>
</evidence>
<dbReference type="GO" id="GO:0030425">
    <property type="term" value="C:dendrite"/>
    <property type="evidence" value="ECO:0007669"/>
    <property type="project" value="TreeGrafter"/>
</dbReference>
<evidence type="ECO:0000256" key="1">
    <source>
        <dbReference type="ARBA" id="ARBA00004651"/>
    </source>
</evidence>
<name>A0AA38IBS2_9CUCU</name>
<comment type="similarity">
    <text evidence="8">Belongs to the insect chemoreceptor superfamily. Gustatory receptor (GR) family.</text>
</comment>
<dbReference type="GO" id="GO:0030424">
    <property type="term" value="C:axon"/>
    <property type="evidence" value="ECO:0007669"/>
    <property type="project" value="TreeGrafter"/>
</dbReference>
<organism evidence="9 10">
    <name type="scientific">Zophobas morio</name>
    <dbReference type="NCBI Taxonomy" id="2755281"/>
    <lineage>
        <taxon>Eukaryota</taxon>
        <taxon>Metazoa</taxon>
        <taxon>Ecdysozoa</taxon>
        <taxon>Arthropoda</taxon>
        <taxon>Hexapoda</taxon>
        <taxon>Insecta</taxon>
        <taxon>Pterygota</taxon>
        <taxon>Neoptera</taxon>
        <taxon>Endopterygota</taxon>
        <taxon>Coleoptera</taxon>
        <taxon>Polyphaga</taxon>
        <taxon>Cucujiformia</taxon>
        <taxon>Tenebrionidae</taxon>
        <taxon>Zophobas</taxon>
    </lineage>
</organism>
<feature type="transmembrane region" description="Helical" evidence="8">
    <location>
        <begin position="388"/>
        <end position="406"/>
    </location>
</feature>
<keyword evidence="5 8" id="KW-0472">Membrane</keyword>
<feature type="transmembrane region" description="Helical" evidence="8">
    <location>
        <begin position="137"/>
        <end position="160"/>
    </location>
</feature>
<dbReference type="GO" id="GO:0043025">
    <property type="term" value="C:neuronal cell body"/>
    <property type="evidence" value="ECO:0007669"/>
    <property type="project" value="TreeGrafter"/>
</dbReference>
<evidence type="ECO:0000313" key="9">
    <source>
        <dbReference type="EMBL" id="KAJ3650967.1"/>
    </source>
</evidence>
<dbReference type="Proteomes" id="UP001168821">
    <property type="component" value="Unassembled WGS sequence"/>
</dbReference>
<keyword evidence="3 8" id="KW-0812">Transmembrane</keyword>
<evidence type="ECO:0000256" key="6">
    <source>
        <dbReference type="ARBA" id="ARBA00023170"/>
    </source>
</evidence>
<accession>A0AA38IBS2</accession>
<keyword evidence="7 8" id="KW-0807">Transducer</keyword>
<comment type="caution">
    <text evidence="9">The sequence shown here is derived from an EMBL/GenBank/DDBJ whole genome shotgun (WGS) entry which is preliminary data.</text>
</comment>
<dbReference type="GO" id="GO:0050909">
    <property type="term" value="P:sensory perception of taste"/>
    <property type="evidence" value="ECO:0007669"/>
    <property type="project" value="InterPro"/>
</dbReference>
<keyword evidence="4 8" id="KW-1133">Transmembrane helix</keyword>
<evidence type="ECO:0000256" key="7">
    <source>
        <dbReference type="ARBA" id="ARBA00023224"/>
    </source>
</evidence>